<dbReference type="Pfam" id="PF03732">
    <property type="entry name" value="Retrotrans_gag"/>
    <property type="match status" value="1"/>
</dbReference>
<dbReference type="Gene3D" id="3.10.10.10">
    <property type="entry name" value="HIV Type 1 Reverse Transcriptase, subunit A, domain 1"/>
    <property type="match status" value="1"/>
</dbReference>
<evidence type="ECO:0000256" key="3">
    <source>
        <dbReference type="ARBA" id="ARBA00022722"/>
    </source>
</evidence>
<dbReference type="SUPFAM" id="SSF56672">
    <property type="entry name" value="DNA/RNA polymerases"/>
    <property type="match status" value="1"/>
</dbReference>
<feature type="compositionally biased region" description="Basic and acidic residues" evidence="6">
    <location>
        <begin position="282"/>
        <end position="303"/>
    </location>
</feature>
<dbReference type="Pfam" id="PF00078">
    <property type="entry name" value="RVT_1"/>
    <property type="match status" value="1"/>
</dbReference>
<evidence type="ECO:0000256" key="5">
    <source>
        <dbReference type="SAM" id="Coils"/>
    </source>
</evidence>
<dbReference type="GO" id="GO:0004519">
    <property type="term" value="F:endonuclease activity"/>
    <property type="evidence" value="ECO:0007669"/>
    <property type="project" value="UniProtKB-KW"/>
</dbReference>
<dbReference type="CDD" id="cd00303">
    <property type="entry name" value="retropepsin_like"/>
    <property type="match status" value="1"/>
</dbReference>
<keyword evidence="10" id="KW-1185">Reference proteome</keyword>
<dbReference type="CDD" id="cd01647">
    <property type="entry name" value="RT_LTR"/>
    <property type="match status" value="1"/>
</dbReference>
<evidence type="ECO:0000256" key="6">
    <source>
        <dbReference type="SAM" id="MobiDB-lite"/>
    </source>
</evidence>
<evidence type="ECO:0008006" key="11">
    <source>
        <dbReference type="Google" id="ProtNLM"/>
    </source>
</evidence>
<dbReference type="PANTHER" id="PTHR37984">
    <property type="entry name" value="PROTEIN CBG26694"/>
    <property type="match status" value="1"/>
</dbReference>
<name>A0A2Z6NT34_TRISU</name>
<dbReference type="InterPro" id="IPR043502">
    <property type="entry name" value="DNA/RNA_pol_sf"/>
</dbReference>
<dbReference type="PROSITE" id="PS50878">
    <property type="entry name" value="RT_POL"/>
    <property type="match status" value="1"/>
</dbReference>
<evidence type="ECO:0000256" key="4">
    <source>
        <dbReference type="ARBA" id="ARBA00022759"/>
    </source>
</evidence>
<dbReference type="InterPro" id="IPR043128">
    <property type="entry name" value="Rev_trsase/Diguanyl_cyclase"/>
</dbReference>
<dbReference type="GO" id="GO:0003676">
    <property type="term" value="F:nucleic acid binding"/>
    <property type="evidence" value="ECO:0007669"/>
    <property type="project" value="InterPro"/>
</dbReference>
<dbReference type="PANTHER" id="PTHR37984:SF5">
    <property type="entry name" value="PROTEIN NYNRIN-LIKE"/>
    <property type="match status" value="1"/>
</dbReference>
<dbReference type="Proteomes" id="UP000242715">
    <property type="component" value="Unassembled WGS sequence"/>
</dbReference>
<feature type="region of interest" description="Disordered" evidence="6">
    <location>
        <begin position="282"/>
        <end position="347"/>
    </location>
</feature>
<keyword evidence="2" id="KW-0548">Nucleotidyltransferase</keyword>
<evidence type="ECO:0000259" key="8">
    <source>
        <dbReference type="PROSITE" id="PS50994"/>
    </source>
</evidence>
<dbReference type="AlphaFoldDB" id="A0A2Z6NT34"/>
<dbReference type="Gene3D" id="3.30.70.270">
    <property type="match status" value="1"/>
</dbReference>
<dbReference type="GO" id="GO:0015074">
    <property type="term" value="P:DNA integration"/>
    <property type="evidence" value="ECO:0007669"/>
    <property type="project" value="InterPro"/>
</dbReference>
<keyword evidence="1" id="KW-0808">Transferase</keyword>
<dbReference type="InterPro" id="IPR036397">
    <property type="entry name" value="RNaseH_sf"/>
</dbReference>
<dbReference type="PROSITE" id="PS50994">
    <property type="entry name" value="INTEGRASE"/>
    <property type="match status" value="1"/>
</dbReference>
<proteinExistence type="predicted"/>
<gene>
    <name evidence="9" type="ORF">TSUD_403710</name>
</gene>
<dbReference type="InterPro" id="IPR021109">
    <property type="entry name" value="Peptidase_aspartic_dom_sf"/>
</dbReference>
<feature type="compositionally biased region" description="Basic and acidic residues" evidence="6">
    <location>
        <begin position="321"/>
        <end position="340"/>
    </location>
</feature>
<sequence>MVTRRGATSSYSMLGDIDPNPQLVDLLASVRVLQEQNLVQQQRNEEHQRLQEEARIRETELRLQLEERERELRQQMEARERELRQQIDLLRNNVAGAETTRMMPKVFQPFSEEIQAVAVPRHFREPTIDSCDGSGDPQSHVSTFQTQMFISGADDALSCKIFAGTLKDVAHKWIAGLPTRSVTSFEDLATHFVAQFAANSEKPFLVADLFDVRQRPTEPLKNYHRFNSATLKVTEPNEDIFVMAFEKGLSSGTFSEALTLRKANSMNEIRMRAEKHIEAEEIAREKGSREIRGKDQTTEDRRERTMKRLGRDGVPRNFRQKQRDRSEREAPPRVNPRDENFTPLTKRRSQILKEVMNTQIIKRPPPNPRPMGDEPGQWCDYHRAYGHNTDNCRTLRMHIEKLIQEGHLGRYVQGRGGGHHDKRSDKRNERGVVNTIAGGFSGSGATNSARKRYLRSSLSCNIVGAYAFKRHPQISFTFKDFEGIYPHDDDPLVVSVVTAGFQIKRAMVDIGSSTNVLFWEVFEKLGLPKEVMREHRGALLGFSGESVEIIGYVDLRTTFGEGENAKTIMVKYIIVDGQSSYNLILGRPALNGLGAIVSTSHLCIKYPLEGDEVGVIKADQSTARKCYEDSLRNRRAERRKIVNDQCCNFLDLDPRDFNREEDEWRPRPAEEVKEIQIGAEPGERTKRAIEEETQKLANAKFIREVKYPTWLANVVMVKKASGKWRMCTDYTDLNKVCPKDAYPLPSIDQLVDNASGYGLLSFMDAYSGYNQIRMHPEDEEKTAFMTDRANFCYKVMPFGLKNAGATYQRLMDKVFKYEIGKTIEVYVDDMVVKSAREEDHQSSLSKVFRLLRKHDIKLNPEKCSFGVQAGKFLGFMLTRRGIEVNPEKCKAIMEMKSPANAKDVQKLTGRIASLTRFLSCSADKNLPFFQLLRKNEKFCWTEECEGAFQNSSVADFCKEWGIQLSFTSVEHPQANGQAESTNKVILQGLKKRLEAAKRLWVEELPMVMWSYHTTPHSSTQETPFKMMYGSDVMIPIAMISRT</sequence>
<dbReference type="InterPro" id="IPR000477">
    <property type="entry name" value="RT_dom"/>
</dbReference>
<evidence type="ECO:0000256" key="2">
    <source>
        <dbReference type="ARBA" id="ARBA00022695"/>
    </source>
</evidence>
<protein>
    <recommendedName>
        <fullName evidence="11">Integrase catalytic domain-containing protein</fullName>
    </recommendedName>
</protein>
<feature type="coiled-coil region" evidence="5">
    <location>
        <begin position="33"/>
        <end position="100"/>
    </location>
</feature>
<dbReference type="EMBL" id="DF974307">
    <property type="protein sequence ID" value="GAU47368.1"/>
    <property type="molecule type" value="Genomic_DNA"/>
</dbReference>
<keyword evidence="3" id="KW-0540">Nuclease</keyword>
<keyword evidence="5" id="KW-0175">Coiled coil</keyword>
<dbReference type="InterPro" id="IPR012337">
    <property type="entry name" value="RNaseH-like_sf"/>
</dbReference>
<feature type="domain" description="Reverse transcriptase" evidence="7">
    <location>
        <begin position="698"/>
        <end position="877"/>
    </location>
</feature>
<dbReference type="OrthoDB" id="1740536at2759"/>
<dbReference type="GO" id="GO:0016779">
    <property type="term" value="F:nucleotidyltransferase activity"/>
    <property type="evidence" value="ECO:0007669"/>
    <property type="project" value="UniProtKB-KW"/>
</dbReference>
<evidence type="ECO:0000313" key="9">
    <source>
        <dbReference type="EMBL" id="GAU47368.1"/>
    </source>
</evidence>
<dbReference type="SUPFAM" id="SSF53098">
    <property type="entry name" value="Ribonuclease H-like"/>
    <property type="match status" value="1"/>
</dbReference>
<organism evidence="9 10">
    <name type="scientific">Trifolium subterraneum</name>
    <name type="common">Subterranean clover</name>
    <dbReference type="NCBI Taxonomy" id="3900"/>
    <lineage>
        <taxon>Eukaryota</taxon>
        <taxon>Viridiplantae</taxon>
        <taxon>Streptophyta</taxon>
        <taxon>Embryophyta</taxon>
        <taxon>Tracheophyta</taxon>
        <taxon>Spermatophyta</taxon>
        <taxon>Magnoliopsida</taxon>
        <taxon>eudicotyledons</taxon>
        <taxon>Gunneridae</taxon>
        <taxon>Pentapetalae</taxon>
        <taxon>rosids</taxon>
        <taxon>fabids</taxon>
        <taxon>Fabales</taxon>
        <taxon>Fabaceae</taxon>
        <taxon>Papilionoideae</taxon>
        <taxon>50 kb inversion clade</taxon>
        <taxon>NPAAA clade</taxon>
        <taxon>Hologalegina</taxon>
        <taxon>IRL clade</taxon>
        <taxon>Trifolieae</taxon>
        <taxon>Trifolium</taxon>
    </lineage>
</organism>
<dbReference type="Gene3D" id="3.30.420.10">
    <property type="entry name" value="Ribonuclease H-like superfamily/Ribonuclease H"/>
    <property type="match status" value="1"/>
</dbReference>
<evidence type="ECO:0000259" key="7">
    <source>
        <dbReference type="PROSITE" id="PS50878"/>
    </source>
</evidence>
<reference evidence="10" key="1">
    <citation type="journal article" date="2017" name="Front. Plant Sci.">
        <title>Climate Clever Clovers: New Paradigm to Reduce the Environmental Footprint of Ruminants by Breeding Low Methanogenic Forages Utilizing Haplotype Variation.</title>
        <authorList>
            <person name="Kaur P."/>
            <person name="Appels R."/>
            <person name="Bayer P.E."/>
            <person name="Keeble-Gagnere G."/>
            <person name="Wang J."/>
            <person name="Hirakawa H."/>
            <person name="Shirasawa K."/>
            <person name="Vercoe P."/>
            <person name="Stefanova K."/>
            <person name="Durmic Z."/>
            <person name="Nichols P."/>
            <person name="Revell C."/>
            <person name="Isobe S.N."/>
            <person name="Edwards D."/>
            <person name="Erskine W."/>
        </authorList>
    </citation>
    <scope>NUCLEOTIDE SEQUENCE [LARGE SCALE GENOMIC DNA]</scope>
    <source>
        <strain evidence="10">cv. Daliak</strain>
    </source>
</reference>
<evidence type="ECO:0000256" key="1">
    <source>
        <dbReference type="ARBA" id="ARBA00022679"/>
    </source>
</evidence>
<dbReference type="InterPro" id="IPR005162">
    <property type="entry name" value="Retrotrans_gag_dom"/>
</dbReference>
<evidence type="ECO:0000313" key="10">
    <source>
        <dbReference type="Proteomes" id="UP000242715"/>
    </source>
</evidence>
<dbReference type="InterPro" id="IPR050951">
    <property type="entry name" value="Retrovirus_Pol_polyprotein"/>
</dbReference>
<keyword evidence="4" id="KW-0255">Endonuclease</keyword>
<accession>A0A2Z6NT34</accession>
<dbReference type="InterPro" id="IPR001584">
    <property type="entry name" value="Integrase_cat-core"/>
</dbReference>
<dbReference type="Gene3D" id="2.40.70.10">
    <property type="entry name" value="Acid Proteases"/>
    <property type="match status" value="1"/>
</dbReference>
<feature type="domain" description="Integrase catalytic" evidence="8">
    <location>
        <begin position="947"/>
        <end position="1031"/>
    </location>
</feature>
<keyword evidence="4" id="KW-0378">Hydrolase</keyword>